<evidence type="ECO:0000313" key="2">
    <source>
        <dbReference type="EMBL" id="MBB6146394.1"/>
    </source>
</evidence>
<accession>A0A841K7Y1</accession>
<sequence length="324" mass="36354">MPSFHSLRVRIPKAILSVSISGLLFAICTFPARAQVSYTSMPLDQGFGALDTSAPPVPAQQIIDQFTAKESLFRQAMANYTYERSVKVETINDDGKVDGQYFQVTDISFDPEGKRFEHVVLAPASSLERIQMSPADFQDIEQRLPFVLTKEDVGQYVLSYVGKQDVDEVGTYVFDVRPKVIEKNKRYFQGRLWVDQHDMQIVVTNGKNVPDDTRKGHEDLSPPFTTYRQQIDGKYWFPVYTKGDGILHFSAQNGALSEDVHIRETLKYTNYKRFSSTIRVLFQGQDISNGNGGTDQQPAQQAPAQAAPVQAPPTQAPPQQAKPQ</sequence>
<feature type="region of interest" description="Disordered" evidence="1">
    <location>
        <begin position="286"/>
        <end position="324"/>
    </location>
</feature>
<comment type="caution">
    <text evidence="2">The sequence shown here is derived from an EMBL/GenBank/DDBJ whole genome shotgun (WGS) entry which is preliminary data.</text>
</comment>
<dbReference type="EMBL" id="JACHEK010000009">
    <property type="protein sequence ID" value="MBB6146394.1"/>
    <property type="molecule type" value="Genomic_DNA"/>
</dbReference>
<keyword evidence="3" id="KW-1185">Reference proteome</keyword>
<evidence type="ECO:0000256" key="1">
    <source>
        <dbReference type="SAM" id="MobiDB-lite"/>
    </source>
</evidence>
<dbReference type="Proteomes" id="UP000538666">
    <property type="component" value="Unassembled WGS sequence"/>
</dbReference>
<gene>
    <name evidence="2" type="ORF">HNQ77_004366</name>
</gene>
<evidence type="ECO:0000313" key="3">
    <source>
        <dbReference type="Proteomes" id="UP000538666"/>
    </source>
</evidence>
<name>A0A841K7Y1_9BACT</name>
<dbReference type="RefSeq" id="WP_184085148.1">
    <property type="nucleotide sequence ID" value="NZ_JACHEK010000009.1"/>
</dbReference>
<organism evidence="2 3">
    <name type="scientific">Silvibacterium bohemicum</name>
    <dbReference type="NCBI Taxonomy" id="1577686"/>
    <lineage>
        <taxon>Bacteria</taxon>
        <taxon>Pseudomonadati</taxon>
        <taxon>Acidobacteriota</taxon>
        <taxon>Terriglobia</taxon>
        <taxon>Terriglobales</taxon>
        <taxon>Acidobacteriaceae</taxon>
        <taxon>Silvibacterium</taxon>
    </lineage>
</organism>
<reference evidence="2 3" key="1">
    <citation type="submission" date="2020-08" db="EMBL/GenBank/DDBJ databases">
        <title>Genomic Encyclopedia of Type Strains, Phase IV (KMG-IV): sequencing the most valuable type-strain genomes for metagenomic binning, comparative biology and taxonomic classification.</title>
        <authorList>
            <person name="Goeker M."/>
        </authorList>
    </citation>
    <scope>NUCLEOTIDE SEQUENCE [LARGE SCALE GENOMIC DNA]</scope>
    <source>
        <strain evidence="2 3">DSM 103733</strain>
    </source>
</reference>
<dbReference type="AlphaFoldDB" id="A0A841K7Y1"/>
<feature type="compositionally biased region" description="Low complexity" evidence="1">
    <location>
        <begin position="296"/>
        <end position="309"/>
    </location>
</feature>
<proteinExistence type="predicted"/>
<evidence type="ECO:0008006" key="4">
    <source>
        <dbReference type="Google" id="ProtNLM"/>
    </source>
</evidence>
<protein>
    <recommendedName>
        <fullName evidence="4">Outer membrane lipoprotein-sorting protein</fullName>
    </recommendedName>
</protein>